<dbReference type="AlphaFoldDB" id="A0A0K8MDI6"/>
<protein>
    <submittedName>
        <fullName evidence="1">Uncharacterized protein</fullName>
    </submittedName>
</protein>
<proteinExistence type="predicted"/>
<comment type="caution">
    <text evidence="1">The sequence shown here is derived from an EMBL/GenBank/DDBJ whole genome shotgun (WGS) entry which is preliminary data.</text>
</comment>
<reference evidence="1 2" key="1">
    <citation type="submission" date="2015-03" db="EMBL/GenBank/DDBJ databases">
        <title>Caedibacter varicaedens, whole genome shotgun sequence.</title>
        <authorList>
            <person name="Suzuki H."/>
            <person name="Dapper A.L."/>
            <person name="Gibson A.K."/>
            <person name="Jackson C."/>
            <person name="Lee H."/>
            <person name="Pejaver V.R."/>
            <person name="Doak T."/>
            <person name="Lynch M."/>
        </authorList>
    </citation>
    <scope>NUCLEOTIDE SEQUENCE [LARGE SCALE GENOMIC DNA]</scope>
</reference>
<dbReference type="Proteomes" id="UP000036771">
    <property type="component" value="Unassembled WGS sequence"/>
</dbReference>
<accession>A0A0K8MDI6</accession>
<evidence type="ECO:0000313" key="1">
    <source>
        <dbReference type="EMBL" id="GAO98605.1"/>
    </source>
</evidence>
<organism evidence="1 2">
    <name type="scientific">Caedimonas varicaedens</name>
    <dbReference type="NCBI Taxonomy" id="1629334"/>
    <lineage>
        <taxon>Bacteria</taxon>
        <taxon>Pseudomonadati</taxon>
        <taxon>Pseudomonadota</taxon>
        <taxon>Alphaproteobacteria</taxon>
        <taxon>Holosporales</taxon>
        <taxon>Caedimonadaceae</taxon>
        <taxon>Caedimonas</taxon>
    </lineage>
</organism>
<keyword evidence="2" id="KW-1185">Reference proteome</keyword>
<name>A0A0K8MDI6_9PROT</name>
<evidence type="ECO:0000313" key="2">
    <source>
        <dbReference type="Proteomes" id="UP000036771"/>
    </source>
</evidence>
<gene>
    <name evidence="1" type="ORF">Cva_01269</name>
</gene>
<dbReference type="EMBL" id="BBVC01000071">
    <property type="protein sequence ID" value="GAO98605.1"/>
    <property type="molecule type" value="Genomic_DNA"/>
</dbReference>
<sequence>MIFWGCFNAALSCSVSIYNEIWEIKTELGVSVTYRDRNRVDFISIPPLTPKTSEIPSIEIPRERIERIIFTLHDNKYAFETCFEKALLDITIFKPKISLIKNLEVHLINKAIVVEALYQGPPLFLSESE</sequence>